<dbReference type="GO" id="GO:0005737">
    <property type="term" value="C:cytoplasm"/>
    <property type="evidence" value="ECO:0007669"/>
    <property type="project" value="TreeGrafter"/>
</dbReference>
<dbReference type="Proteomes" id="UP000693970">
    <property type="component" value="Unassembled WGS sequence"/>
</dbReference>
<protein>
    <recommendedName>
        <fullName evidence="2">ethanolamine kinase</fullName>
        <ecNumber evidence="2">2.7.1.82</ecNumber>
    </recommendedName>
</protein>
<dbReference type="EMBL" id="JAGRRH010000014">
    <property type="protein sequence ID" value="KAG7358323.1"/>
    <property type="molecule type" value="Genomic_DNA"/>
</dbReference>
<evidence type="ECO:0000313" key="4">
    <source>
        <dbReference type="Proteomes" id="UP000693970"/>
    </source>
</evidence>
<dbReference type="PANTHER" id="PTHR22603">
    <property type="entry name" value="CHOLINE/ETHANOALAMINE KINASE"/>
    <property type="match status" value="1"/>
</dbReference>
<dbReference type="AlphaFoldDB" id="A0A9K3LB91"/>
<keyword evidence="4" id="KW-1185">Reference proteome</keyword>
<proteinExistence type="predicted"/>
<dbReference type="EC" id="2.7.1.82" evidence="2"/>
<evidence type="ECO:0000313" key="3">
    <source>
        <dbReference type="EMBL" id="KAG7358323.1"/>
    </source>
</evidence>
<comment type="caution">
    <text evidence="3">The sequence shown here is derived from an EMBL/GenBank/DDBJ whole genome shotgun (WGS) entry which is preliminary data.</text>
</comment>
<keyword evidence="3" id="KW-0808">Transferase</keyword>
<gene>
    <name evidence="3" type="ORF">IV203_014911</name>
</gene>
<keyword evidence="3" id="KW-0418">Kinase</keyword>
<sequence length="431" mass="49017">MSPNKFRKAREQYHGGNGIVNNGDHSTISRKYYHVTVEDKPYYPFLEAHDNNIESIKEATACVLGLSQCAKESLFVSPVLGGNTNTLFCVSSIQSSNGKNNNDIPESVLVRIFGAPGLIDRDVETSTYAALAQQGLALAYFGRFANGRIEEWSDWKPITESDMAKPDISSYIAMQLARLHCCFNIPPHLLEYHNPQATPTMWTQLEEWLASVQTATFRNDHDTQRAQDLQLHKLNDEVLWLKESVIPSTAKIGFCHNDLLASNILCSVPLQLIDFEYGGINYLAYDIANHFNEFAGGTAKEDKSTPDYSRMPSPKMQRGFCRAYLNECLSYENETTQLSSRELKTHLDNLVQEVEGFMLANHLVWGLWGIHQASQIVDCTTENDDIDKEDDDSFDYLHYGSCRIKRYWQIKEEWMQKMMSSQNDDNNSSNE</sequence>
<reference evidence="3" key="2">
    <citation type="submission" date="2021-04" db="EMBL/GenBank/DDBJ databases">
        <authorList>
            <person name="Podell S."/>
        </authorList>
    </citation>
    <scope>NUCLEOTIDE SEQUENCE</scope>
    <source>
        <strain evidence="3">Hildebrandi</strain>
    </source>
</reference>
<organism evidence="3 4">
    <name type="scientific">Nitzschia inconspicua</name>
    <dbReference type="NCBI Taxonomy" id="303405"/>
    <lineage>
        <taxon>Eukaryota</taxon>
        <taxon>Sar</taxon>
        <taxon>Stramenopiles</taxon>
        <taxon>Ochrophyta</taxon>
        <taxon>Bacillariophyta</taxon>
        <taxon>Bacillariophyceae</taxon>
        <taxon>Bacillariophycidae</taxon>
        <taxon>Bacillariales</taxon>
        <taxon>Bacillariaceae</taxon>
        <taxon>Nitzschia</taxon>
    </lineage>
</organism>
<dbReference type="GO" id="GO:0004305">
    <property type="term" value="F:ethanolamine kinase activity"/>
    <property type="evidence" value="ECO:0007669"/>
    <property type="project" value="UniProtKB-EC"/>
</dbReference>
<dbReference type="CDD" id="cd05157">
    <property type="entry name" value="ETNK_euk"/>
    <property type="match status" value="1"/>
</dbReference>
<dbReference type="GO" id="GO:0006646">
    <property type="term" value="P:phosphatidylethanolamine biosynthetic process"/>
    <property type="evidence" value="ECO:0007669"/>
    <property type="project" value="TreeGrafter"/>
</dbReference>
<reference evidence="3" key="1">
    <citation type="journal article" date="2021" name="Sci. Rep.">
        <title>Diploid genomic architecture of Nitzschia inconspicua, an elite biomass production diatom.</title>
        <authorList>
            <person name="Oliver A."/>
            <person name="Podell S."/>
            <person name="Pinowska A."/>
            <person name="Traller J.C."/>
            <person name="Smith S.R."/>
            <person name="McClure R."/>
            <person name="Beliaev A."/>
            <person name="Bohutskyi P."/>
            <person name="Hill E.A."/>
            <person name="Rabines A."/>
            <person name="Zheng H."/>
            <person name="Allen L.Z."/>
            <person name="Kuo A."/>
            <person name="Grigoriev I.V."/>
            <person name="Allen A.E."/>
            <person name="Hazlebeck D."/>
            <person name="Allen E.E."/>
        </authorList>
    </citation>
    <scope>NUCLEOTIDE SEQUENCE</scope>
    <source>
        <strain evidence="3">Hildebrandi</strain>
    </source>
</reference>
<dbReference type="OrthoDB" id="10267235at2759"/>
<accession>A0A9K3LB91</accession>
<evidence type="ECO:0000256" key="2">
    <source>
        <dbReference type="ARBA" id="ARBA00038874"/>
    </source>
</evidence>
<name>A0A9K3LB91_9STRA</name>
<dbReference type="Pfam" id="PF01633">
    <property type="entry name" value="Choline_kinase"/>
    <property type="match status" value="1"/>
</dbReference>
<comment type="pathway">
    <text evidence="1">Phospholipid metabolism; phosphatidylethanolamine biosynthesis; phosphatidylethanolamine from ethanolamine: step 1/3.</text>
</comment>
<dbReference type="PANTHER" id="PTHR22603:SF66">
    <property type="entry name" value="ETHANOLAMINE KINASE"/>
    <property type="match status" value="1"/>
</dbReference>
<evidence type="ECO:0000256" key="1">
    <source>
        <dbReference type="ARBA" id="ARBA00037883"/>
    </source>
</evidence>